<protein>
    <recommendedName>
        <fullName evidence="4">Partial cleavage stimulation factor domain-containing protein</fullName>
    </recommendedName>
</protein>
<accession>A0A0L7M3G3</accession>
<evidence type="ECO:0000313" key="3">
    <source>
        <dbReference type="Proteomes" id="UP000054282"/>
    </source>
</evidence>
<feature type="region of interest" description="Disordered" evidence="1">
    <location>
        <begin position="460"/>
        <end position="491"/>
    </location>
</feature>
<proteinExistence type="predicted"/>
<reference evidence="3" key="2">
    <citation type="submission" date="2006-09" db="EMBL/GenBank/DDBJ databases">
        <title>The genome sequence of Plasmodium falciparum Dd2.</title>
        <authorList>
            <consortium name="The Broad Institute Genome Sequencing Platform"/>
            <person name="Birren B."/>
            <person name="Lander E."/>
            <person name="Galagan J."/>
            <person name="Nusbaum C."/>
            <person name="Devon K."/>
            <person name="Henn M."/>
            <person name="Jaffe D."/>
            <person name="Butler J."/>
            <person name="Alvarez P."/>
            <person name="Gnerre S."/>
            <person name="Grabherr M."/>
            <person name="Kleber M."/>
            <person name="Mauceli E."/>
            <person name="Brockman W."/>
            <person name="MacCallum I.A."/>
            <person name="Rounsley S."/>
            <person name="Young S."/>
            <person name="LaButti K."/>
            <person name="Pushparaj V."/>
            <person name="DeCaprio D."/>
            <person name="Crawford M."/>
            <person name="Koehrsen M."/>
            <person name="Engels R."/>
            <person name="Montgomery P."/>
            <person name="Pearson M."/>
            <person name="Howarth C."/>
            <person name="Larson L."/>
            <person name="Luoma S."/>
            <person name="White J."/>
            <person name="Kodira C."/>
            <person name="Zeng Q."/>
            <person name="O'Leary S."/>
            <person name="Yandava C."/>
            <person name="Alvarado L."/>
            <person name="Wirth D."/>
            <person name="Volkman S."/>
            <person name="Hartl D."/>
        </authorList>
    </citation>
    <scope>NUCLEOTIDE SEQUENCE [LARGE SCALE GENOMIC DNA]</scope>
</reference>
<dbReference type="OMA" id="KNHNENP"/>
<feature type="compositionally biased region" description="Basic and acidic residues" evidence="1">
    <location>
        <begin position="479"/>
        <end position="489"/>
    </location>
</feature>
<evidence type="ECO:0000313" key="2">
    <source>
        <dbReference type="EMBL" id="KOB87110.1"/>
    </source>
</evidence>
<feature type="compositionally biased region" description="Low complexity" evidence="1">
    <location>
        <begin position="460"/>
        <end position="478"/>
    </location>
</feature>
<feature type="region of interest" description="Disordered" evidence="1">
    <location>
        <begin position="392"/>
        <end position="419"/>
    </location>
</feature>
<evidence type="ECO:0008006" key="4">
    <source>
        <dbReference type="Google" id="ProtNLM"/>
    </source>
</evidence>
<dbReference type="OrthoDB" id="1748655at2759"/>
<gene>
    <name evidence="2" type="ORF">PFDG_02938</name>
</gene>
<feature type="region of interest" description="Disordered" evidence="1">
    <location>
        <begin position="213"/>
        <end position="241"/>
    </location>
</feature>
<name>A0A0L7M3G3_PLAF4</name>
<dbReference type="AlphaFoldDB" id="A0A0L7M3G3"/>
<dbReference type="Proteomes" id="UP000054282">
    <property type="component" value="Unassembled WGS sequence"/>
</dbReference>
<feature type="compositionally biased region" description="Basic and acidic residues" evidence="1">
    <location>
        <begin position="227"/>
        <end position="241"/>
    </location>
</feature>
<evidence type="ECO:0000256" key="1">
    <source>
        <dbReference type="SAM" id="MobiDB-lite"/>
    </source>
</evidence>
<dbReference type="EMBL" id="DS016453">
    <property type="protein sequence ID" value="KOB87110.1"/>
    <property type="molecule type" value="Genomic_DNA"/>
</dbReference>
<dbReference type="KEGG" id="pfd:PFDG_02938"/>
<sequence>MYEEQNNICYYNEDVTDEKSKKSNYIKLKKNKENKKHIKIINKNGDITKEGLSILENMNMQDVVILIIKIQELVRMDPQTAIKMLNENKTIYYSLIHALFFFGILNVEITPLDNEEIKESHFYRMKNYFQYICMNDEKSTMQDFKEPKTNVDNQSENDCGDDSSYEYEEMINEDIISVEENYNEDERNDNTLVNNMDNTFDSDHVICDDDNKIYNNDDNTYDDNNYDDNKYDDNNYDDKNDRDNYHPNLINKKHIHVNKKTLYNNHQPYITNMKNDKKRKIQETPKTLLKDVNNNYGDNNMKYEDIYYNMNNDTSMECNNMKGVNNHNQFIINMRMKNNKQKKDYPYKSVMQEYIKGNDLSNNNNNINGCGNVSLSSDKRKGNLYGNNKINMNNNNNNNNNINNSNNSKNIPPKGMPKPLYSFIKNKDLNRNPINYDAKDFVENVKENAADCGDTLLHNYNNNSHNNNSSSSNNNLYKSNKEAKNHNENPHFYNTTNYKVNNNNNNNNNKQQLYRNNTDMRCENLPDRLINKMKHINNQRRGIKLIDRKNNPSEDNYNTNKIKIKCINIERKKIIQNIYIYIYIYIQL</sequence>
<feature type="compositionally biased region" description="Low complexity" evidence="1">
    <location>
        <begin position="392"/>
        <end position="410"/>
    </location>
</feature>
<organism evidence="2 3">
    <name type="scientific">Plasmodium falciparum (isolate Dd2)</name>
    <dbReference type="NCBI Taxonomy" id="57267"/>
    <lineage>
        <taxon>Eukaryota</taxon>
        <taxon>Sar</taxon>
        <taxon>Alveolata</taxon>
        <taxon>Apicomplexa</taxon>
        <taxon>Aconoidasida</taxon>
        <taxon>Haemosporida</taxon>
        <taxon>Plasmodiidae</taxon>
        <taxon>Plasmodium</taxon>
        <taxon>Plasmodium (Laverania)</taxon>
    </lineage>
</organism>
<reference evidence="3" key="1">
    <citation type="submission" date="2006-09" db="EMBL/GenBank/DDBJ databases">
        <title>Annotation of Plasmodium falciparum Dd2.</title>
        <authorList>
            <consortium name="The Broad Institute Genome Sequencing Platform"/>
            <person name="Volkman S.K."/>
            <person name="Neafsey D.E."/>
            <person name="Dash A.P."/>
            <person name="Chitnis C.E."/>
            <person name="Hartl D.L."/>
            <person name="Young S.K."/>
            <person name="Zeng Q."/>
            <person name="Koehrsen M."/>
            <person name="Alvarado L."/>
            <person name="Berlin A."/>
            <person name="Borenstein D."/>
            <person name="Chapman S.B."/>
            <person name="Chen Z."/>
            <person name="Engels R."/>
            <person name="Freedman E."/>
            <person name="Gellesch M."/>
            <person name="Goldberg J."/>
            <person name="Griggs A."/>
            <person name="Gujja S."/>
            <person name="Heilman E.R."/>
            <person name="Heiman D.I."/>
            <person name="Howarth C."/>
            <person name="Jen D."/>
            <person name="Larson L."/>
            <person name="Mehta T."/>
            <person name="Neiman D."/>
            <person name="Park D."/>
            <person name="Pearson M."/>
            <person name="Roberts A."/>
            <person name="Saif S."/>
            <person name="Shea T."/>
            <person name="Shenoy N."/>
            <person name="Sisk P."/>
            <person name="Stolte C."/>
            <person name="Sykes S."/>
            <person name="Walk T."/>
            <person name="White J."/>
            <person name="Yandava C."/>
            <person name="Haas B."/>
            <person name="Henn M.R."/>
            <person name="Nusbaum C."/>
            <person name="Birren B."/>
        </authorList>
    </citation>
    <scope>NUCLEOTIDE SEQUENCE [LARGE SCALE GENOMIC DNA]</scope>
</reference>